<reference evidence="1" key="1">
    <citation type="submission" date="2018-10" db="EMBL/GenBank/DDBJ databases">
        <title>Hidden diversity of soil giant viruses.</title>
        <authorList>
            <person name="Schulz F."/>
            <person name="Alteio L."/>
            <person name="Goudeau D."/>
            <person name="Ryan E.M."/>
            <person name="Malmstrom R.R."/>
            <person name="Blanchard J."/>
            <person name="Woyke T."/>
        </authorList>
    </citation>
    <scope>NUCLEOTIDE SEQUENCE</scope>
    <source>
        <strain evidence="1">HYV1</strain>
    </source>
</reference>
<dbReference type="EMBL" id="MK072400">
    <property type="protein sequence ID" value="AYV84137.1"/>
    <property type="molecule type" value="Genomic_DNA"/>
</dbReference>
<keyword evidence="1" id="KW-0547">Nucleotide-binding</keyword>
<accession>A0A3G5AA62</accession>
<protein>
    <submittedName>
        <fullName evidence="1">Uvr/rep helicase</fullName>
    </submittedName>
</protein>
<dbReference type="Gene3D" id="3.40.960.10">
    <property type="entry name" value="VSR Endonuclease"/>
    <property type="match status" value="1"/>
</dbReference>
<keyword evidence="1" id="KW-0067">ATP-binding</keyword>
<proteinExistence type="predicted"/>
<sequence>MKPFKKYRPIFLERLELDGYNDELKIAFEYNGLQHYKVCTRFHPNGEADLIKQQDRDKKKRELCTLNNISLIEIPPNYNCRNPKKLKTYIIQQVNELKNHLIESIQKESVEIDMNIYLKHLALTNVNLPFLRND</sequence>
<organism evidence="1">
    <name type="scientific">Hyperionvirus sp</name>
    <dbReference type="NCBI Taxonomy" id="2487770"/>
    <lineage>
        <taxon>Viruses</taxon>
        <taxon>Varidnaviria</taxon>
        <taxon>Bamfordvirae</taxon>
        <taxon>Nucleocytoviricota</taxon>
        <taxon>Megaviricetes</taxon>
        <taxon>Imitervirales</taxon>
        <taxon>Mimiviridae</taxon>
        <taxon>Klosneuvirinae</taxon>
    </lineage>
</organism>
<keyword evidence="1" id="KW-0347">Helicase</keyword>
<keyword evidence="1" id="KW-0378">Hydrolase</keyword>
<evidence type="ECO:0000313" key="1">
    <source>
        <dbReference type="EMBL" id="AYV84137.1"/>
    </source>
</evidence>
<gene>
    <name evidence="1" type="ORF">Hyperionvirus18_13</name>
</gene>
<name>A0A3G5AA62_9VIRU</name>
<dbReference type="GO" id="GO:0004386">
    <property type="term" value="F:helicase activity"/>
    <property type="evidence" value="ECO:0007669"/>
    <property type="project" value="UniProtKB-KW"/>
</dbReference>